<evidence type="ECO:0000256" key="1">
    <source>
        <dbReference type="SAM" id="Phobius"/>
    </source>
</evidence>
<proteinExistence type="predicted"/>
<protein>
    <submittedName>
        <fullName evidence="2">Uncharacterized protein</fullName>
    </submittedName>
</protein>
<comment type="caution">
    <text evidence="2">The sequence shown here is derived from an EMBL/GenBank/DDBJ whole genome shotgun (WGS) entry which is preliminary data.</text>
</comment>
<accession>A0A7U9PZ88</accession>
<evidence type="ECO:0000313" key="2">
    <source>
        <dbReference type="EMBL" id="GCD34029.1"/>
    </source>
</evidence>
<gene>
    <name evidence="2" type="ORF">OEIGOIKO_01753</name>
</gene>
<dbReference type="AlphaFoldDB" id="A0A7U9PZ88"/>
<keyword evidence="1" id="KW-1133">Transmembrane helix</keyword>
<keyword evidence="1" id="KW-0812">Transmembrane</keyword>
<sequence>MYAVHDSSGHFIGRIVRGRSPWGIRQSWRIEDAVRQSSAIACKGDVLGWVAYWAFSPVWAVLALLHLLNGDLHPSGSLWSTPHRARWRMRADGGRRKVALDHNTGRYRADTGLLDVHLAYAQAALYDA</sequence>
<feature type="transmembrane region" description="Helical" evidence="1">
    <location>
        <begin position="46"/>
        <end position="68"/>
    </location>
</feature>
<evidence type="ECO:0000313" key="3">
    <source>
        <dbReference type="Proteomes" id="UP000287830"/>
    </source>
</evidence>
<dbReference type="Proteomes" id="UP000287830">
    <property type="component" value="Unassembled WGS sequence"/>
</dbReference>
<name>A0A7U9PZ88_9ACTN</name>
<organism evidence="2 3">
    <name type="scientific">Streptomyces chrestomyceticus JCM 4735</name>
    <dbReference type="NCBI Taxonomy" id="1306181"/>
    <lineage>
        <taxon>Bacteria</taxon>
        <taxon>Bacillati</taxon>
        <taxon>Actinomycetota</taxon>
        <taxon>Actinomycetes</taxon>
        <taxon>Kitasatosporales</taxon>
        <taxon>Streptomycetaceae</taxon>
        <taxon>Streptomyces</taxon>
    </lineage>
</organism>
<keyword evidence="1" id="KW-0472">Membrane</keyword>
<dbReference type="EMBL" id="BHZC01000001">
    <property type="protein sequence ID" value="GCD34029.1"/>
    <property type="molecule type" value="Genomic_DNA"/>
</dbReference>
<reference evidence="2 3" key="1">
    <citation type="submission" date="2018-11" db="EMBL/GenBank/DDBJ databases">
        <title>Whole genome sequence of Streptomyces chrestomyceticus NBRC 13444(T).</title>
        <authorList>
            <person name="Komaki H."/>
            <person name="Tamura T."/>
        </authorList>
    </citation>
    <scope>NUCLEOTIDE SEQUENCE [LARGE SCALE GENOMIC DNA]</scope>
    <source>
        <strain evidence="2 3">NBRC 13444</strain>
    </source>
</reference>